<accession>A0A5C2S5E4</accession>
<feature type="compositionally biased region" description="Low complexity" evidence="1">
    <location>
        <begin position="213"/>
        <end position="234"/>
    </location>
</feature>
<dbReference type="EMBL" id="ML122272">
    <property type="protein sequence ID" value="RPD58975.1"/>
    <property type="molecule type" value="Genomic_DNA"/>
</dbReference>
<sequence>MDFTFEDASYSRGPNEHSIWSGDCSLDCSYTAHSHLSHPHPVLGHHHDLDTFGSHLSLFDNFLSDAEQVLYPAPSVPAYDACSVAQSIPLFPTADSSLPSPAALDIINVAVDPISHRHSAHVHPESTSPLPYATPRPRHVTSIVALRTMATEDVLTNPEVPIPATQPDDVAAVAASVRKLQEAIRIPRMKVRVASSRTSARRTRPMPAPYSRPSPSSSSSSPSSPASSPASSNSNTPLTESPLPLTCPLPDCPSPSKTYSRRADLERHILTAGTHLLPSDAWACCGLPLAIARARRLPQSVLDQPPREYYGVRMVGGCGRENSRKDALGRHLNRREGRCWGEREGEWLVGNRFKEVWKAQMEAVVERDVQMLEAVDSGSGKARRSARGARR</sequence>
<protein>
    <submittedName>
        <fullName evidence="2">Uncharacterized protein</fullName>
    </submittedName>
</protein>
<reference evidence="2" key="1">
    <citation type="journal article" date="2018" name="Genome Biol. Evol.">
        <title>Genomics and development of Lentinus tigrinus, a white-rot wood-decaying mushroom with dimorphic fruiting bodies.</title>
        <authorList>
            <person name="Wu B."/>
            <person name="Xu Z."/>
            <person name="Knudson A."/>
            <person name="Carlson A."/>
            <person name="Chen N."/>
            <person name="Kovaka S."/>
            <person name="LaButti K."/>
            <person name="Lipzen A."/>
            <person name="Pennachio C."/>
            <person name="Riley R."/>
            <person name="Schakwitz W."/>
            <person name="Umezawa K."/>
            <person name="Ohm R.A."/>
            <person name="Grigoriev I.V."/>
            <person name="Nagy L.G."/>
            <person name="Gibbons J."/>
            <person name="Hibbett D."/>
        </authorList>
    </citation>
    <scope>NUCLEOTIDE SEQUENCE [LARGE SCALE GENOMIC DNA]</scope>
    <source>
        <strain evidence="2">ALCF2SS1-6</strain>
    </source>
</reference>
<gene>
    <name evidence="2" type="ORF">L227DRAFT_612363</name>
</gene>
<keyword evidence="3" id="KW-1185">Reference proteome</keyword>
<evidence type="ECO:0000313" key="2">
    <source>
        <dbReference type="EMBL" id="RPD58975.1"/>
    </source>
</evidence>
<feature type="region of interest" description="Disordered" evidence="1">
    <location>
        <begin position="191"/>
        <end position="258"/>
    </location>
</feature>
<proteinExistence type="predicted"/>
<organism evidence="2 3">
    <name type="scientific">Lentinus tigrinus ALCF2SS1-6</name>
    <dbReference type="NCBI Taxonomy" id="1328759"/>
    <lineage>
        <taxon>Eukaryota</taxon>
        <taxon>Fungi</taxon>
        <taxon>Dikarya</taxon>
        <taxon>Basidiomycota</taxon>
        <taxon>Agaricomycotina</taxon>
        <taxon>Agaricomycetes</taxon>
        <taxon>Polyporales</taxon>
        <taxon>Polyporaceae</taxon>
        <taxon>Lentinus</taxon>
    </lineage>
</organism>
<dbReference type="Proteomes" id="UP000313359">
    <property type="component" value="Unassembled WGS sequence"/>
</dbReference>
<name>A0A5C2S5E4_9APHY</name>
<dbReference type="OrthoDB" id="2756893at2759"/>
<dbReference type="AlphaFoldDB" id="A0A5C2S5E4"/>
<evidence type="ECO:0000313" key="3">
    <source>
        <dbReference type="Proteomes" id="UP000313359"/>
    </source>
</evidence>
<evidence type="ECO:0000256" key="1">
    <source>
        <dbReference type="SAM" id="MobiDB-lite"/>
    </source>
</evidence>
<dbReference type="STRING" id="1328759.A0A5C2S5E4"/>